<reference evidence="2 3" key="1">
    <citation type="submission" date="2023-10" db="EMBL/GenBank/DDBJ databases">
        <title>Noviherbaspirillum sp. CPCC 100848 genome assembly.</title>
        <authorList>
            <person name="Li X.Y."/>
            <person name="Fang X.M."/>
        </authorList>
    </citation>
    <scope>NUCLEOTIDE SEQUENCE [LARGE SCALE GENOMIC DNA]</scope>
    <source>
        <strain evidence="2 3">CPCC 100848</strain>
    </source>
</reference>
<evidence type="ECO:0008006" key="4">
    <source>
        <dbReference type="Google" id="ProtNLM"/>
    </source>
</evidence>
<gene>
    <name evidence="2" type="ORF">RY831_00720</name>
</gene>
<name>A0ABU6J225_9BURK</name>
<protein>
    <recommendedName>
        <fullName evidence="4">Transmembrane protein</fullName>
    </recommendedName>
</protein>
<sequence>MPKLAGAVLLLALVALASSTTYAGYLVVSVVSHYLDVNRFVAGLLLGVLFARLPWIRQGKLRAVGLLPGKARLPVMAALLACCLLHFLYRGEWVPVLFLGFAAGFLLCYRRLRRVLVARTMSSFLKPGIDPARTPDQDKTIIDVEFREKKD</sequence>
<feature type="transmembrane region" description="Helical" evidence="1">
    <location>
        <begin position="95"/>
        <end position="112"/>
    </location>
</feature>
<feature type="transmembrane region" description="Helical" evidence="1">
    <location>
        <begin position="71"/>
        <end position="89"/>
    </location>
</feature>
<dbReference type="RefSeq" id="WP_326504418.1">
    <property type="nucleotide sequence ID" value="NZ_JAWIIV010000001.1"/>
</dbReference>
<comment type="caution">
    <text evidence="2">The sequence shown here is derived from an EMBL/GenBank/DDBJ whole genome shotgun (WGS) entry which is preliminary data.</text>
</comment>
<evidence type="ECO:0000313" key="3">
    <source>
        <dbReference type="Proteomes" id="UP001352263"/>
    </source>
</evidence>
<organism evidence="2 3">
    <name type="scientific">Noviherbaspirillum album</name>
    <dbReference type="NCBI Taxonomy" id="3080276"/>
    <lineage>
        <taxon>Bacteria</taxon>
        <taxon>Pseudomonadati</taxon>
        <taxon>Pseudomonadota</taxon>
        <taxon>Betaproteobacteria</taxon>
        <taxon>Burkholderiales</taxon>
        <taxon>Oxalobacteraceae</taxon>
        <taxon>Noviherbaspirillum</taxon>
    </lineage>
</organism>
<evidence type="ECO:0000256" key="1">
    <source>
        <dbReference type="SAM" id="Phobius"/>
    </source>
</evidence>
<dbReference type="EMBL" id="JAWIIV010000001">
    <property type="protein sequence ID" value="MEC4717665.1"/>
    <property type="molecule type" value="Genomic_DNA"/>
</dbReference>
<keyword evidence="1" id="KW-1133">Transmembrane helix</keyword>
<keyword evidence="1" id="KW-0812">Transmembrane</keyword>
<evidence type="ECO:0000313" key="2">
    <source>
        <dbReference type="EMBL" id="MEC4717665.1"/>
    </source>
</evidence>
<accession>A0ABU6J225</accession>
<feature type="transmembrane region" description="Helical" evidence="1">
    <location>
        <begin position="33"/>
        <end position="51"/>
    </location>
</feature>
<keyword evidence="1" id="KW-0472">Membrane</keyword>
<proteinExistence type="predicted"/>
<keyword evidence="3" id="KW-1185">Reference proteome</keyword>
<dbReference type="Proteomes" id="UP001352263">
    <property type="component" value="Unassembled WGS sequence"/>
</dbReference>